<evidence type="ECO:0000256" key="2">
    <source>
        <dbReference type="SAM" id="Phobius"/>
    </source>
</evidence>
<reference evidence="3 4" key="1">
    <citation type="submission" date="2021-07" db="EMBL/GenBank/DDBJ databases">
        <title>complete genome sequencing of Tessaracoccus sp.J1M15.</title>
        <authorList>
            <person name="Bae J.-W."/>
            <person name="Kim D.-y."/>
        </authorList>
    </citation>
    <scope>NUCLEOTIDE SEQUENCE [LARGE SCALE GENOMIC DNA]</scope>
    <source>
        <strain evidence="3 4">J1M15</strain>
    </source>
</reference>
<keyword evidence="2" id="KW-0812">Transmembrane</keyword>
<keyword evidence="2" id="KW-0472">Membrane</keyword>
<feature type="region of interest" description="Disordered" evidence="1">
    <location>
        <begin position="75"/>
        <end position="109"/>
    </location>
</feature>
<sequence>MSRSSDATLITSARKGASLDVAERQRRYLITMGLRTACFIAFLFVPGWWKVACLIGAAVLPAVGVLLANNADHHTPATVADDEDPSPRPAIAPGPVVRGTVENEETDHP</sequence>
<dbReference type="EMBL" id="CP079216">
    <property type="protein sequence ID" value="QXT61952.1"/>
    <property type="molecule type" value="Genomic_DNA"/>
</dbReference>
<feature type="transmembrane region" description="Helical" evidence="2">
    <location>
        <begin position="28"/>
        <end position="49"/>
    </location>
</feature>
<protein>
    <submittedName>
        <fullName evidence="3">DUF3099 domain-containing protein</fullName>
    </submittedName>
</protein>
<evidence type="ECO:0000256" key="1">
    <source>
        <dbReference type="SAM" id="MobiDB-lite"/>
    </source>
</evidence>
<evidence type="ECO:0000313" key="3">
    <source>
        <dbReference type="EMBL" id="QXT61952.1"/>
    </source>
</evidence>
<name>A0ABX8SHI9_9ACTN</name>
<organism evidence="3 4">
    <name type="scientific">Tessaracoccus palaemonis</name>
    <dbReference type="NCBI Taxonomy" id="2829499"/>
    <lineage>
        <taxon>Bacteria</taxon>
        <taxon>Bacillati</taxon>
        <taxon>Actinomycetota</taxon>
        <taxon>Actinomycetes</taxon>
        <taxon>Propionibacteriales</taxon>
        <taxon>Propionibacteriaceae</taxon>
        <taxon>Tessaracoccus</taxon>
    </lineage>
</organism>
<evidence type="ECO:0000313" key="4">
    <source>
        <dbReference type="Proteomes" id="UP000824504"/>
    </source>
</evidence>
<keyword evidence="2" id="KW-1133">Transmembrane helix</keyword>
<dbReference type="Proteomes" id="UP000824504">
    <property type="component" value="Chromosome"/>
</dbReference>
<proteinExistence type="predicted"/>
<accession>A0ABX8SHI9</accession>
<dbReference type="RefSeq" id="WP_219080379.1">
    <property type="nucleotide sequence ID" value="NZ_CP079216.1"/>
</dbReference>
<dbReference type="Pfam" id="PF11298">
    <property type="entry name" value="DUF3099"/>
    <property type="match status" value="1"/>
</dbReference>
<gene>
    <name evidence="3" type="ORF">KDB89_09140</name>
</gene>
<dbReference type="InterPro" id="IPR021449">
    <property type="entry name" value="DUF3099"/>
</dbReference>
<keyword evidence="4" id="KW-1185">Reference proteome</keyword>